<dbReference type="Gene3D" id="3.90.550.10">
    <property type="entry name" value="Spore Coat Polysaccharide Biosynthesis Protein SpsA, Chain A"/>
    <property type="match status" value="1"/>
</dbReference>
<sequence>MHQVSVIVPCHDATATLPLQLEALARQEGAPDFEVVLVDNRSRDALTGLAAQWQARVPGLQVVAATARAGAGYARNVGVAKSSGERLLFCDADDVVARDWVAAGAAALDEVELACGMDVTLADREFTTVEQVWRTRLDSLPGGRLQRAAGPTAYPIVLGGNLAIRRETYCAIGGFDASLVRGNEDNDFAVRAQQHGFLIHRAPAMRIAIRQRADLRSSFRRARLAGRGHIELCDRHGLRDTSPHLRGQAWRLDLPRAAAAGALMWRRPGAQRDWHAVAVRLGVGLGLWEGDIRALTRRRSEPAIGEGLQE</sequence>
<accession>A0A967EB44</accession>
<protein>
    <submittedName>
        <fullName evidence="2">Glycosyltransferase</fullName>
    </submittedName>
</protein>
<dbReference type="InterPro" id="IPR001173">
    <property type="entry name" value="Glyco_trans_2-like"/>
</dbReference>
<dbReference type="AlphaFoldDB" id="A0A967EB44"/>
<dbReference type="SUPFAM" id="SSF53448">
    <property type="entry name" value="Nucleotide-diphospho-sugar transferases"/>
    <property type="match status" value="1"/>
</dbReference>
<evidence type="ECO:0000313" key="2">
    <source>
        <dbReference type="EMBL" id="NHN56569.1"/>
    </source>
</evidence>
<feature type="domain" description="Glycosyltransferase 2-like" evidence="1">
    <location>
        <begin position="5"/>
        <end position="167"/>
    </location>
</feature>
<dbReference type="PANTHER" id="PTHR43685">
    <property type="entry name" value="GLYCOSYLTRANSFERASE"/>
    <property type="match status" value="1"/>
</dbReference>
<dbReference type="InterPro" id="IPR050834">
    <property type="entry name" value="Glycosyltransf_2"/>
</dbReference>
<dbReference type="InterPro" id="IPR029044">
    <property type="entry name" value="Nucleotide-diphossugar_trans"/>
</dbReference>
<comment type="caution">
    <text evidence="2">The sequence shown here is derived from an EMBL/GenBank/DDBJ whole genome shotgun (WGS) entry which is preliminary data.</text>
</comment>
<name>A0A967EB44_9MICO</name>
<gene>
    <name evidence="2" type="ORF">G9U51_12345</name>
</gene>
<dbReference type="RefSeq" id="WP_166197239.1">
    <property type="nucleotide sequence ID" value="NZ_JAAOIV010000009.1"/>
</dbReference>
<dbReference type="Pfam" id="PF00535">
    <property type="entry name" value="Glycos_transf_2"/>
    <property type="match status" value="1"/>
</dbReference>
<proteinExistence type="predicted"/>
<reference evidence="2" key="1">
    <citation type="submission" date="2020-03" db="EMBL/GenBank/DDBJ databases">
        <title>Draft sequencing of Calidifontibacter sp. DB0510.</title>
        <authorList>
            <person name="Kim D.-U."/>
        </authorList>
    </citation>
    <scope>NUCLEOTIDE SEQUENCE</scope>
    <source>
        <strain evidence="2">DB0510</strain>
    </source>
</reference>
<dbReference type="PANTHER" id="PTHR43685:SF2">
    <property type="entry name" value="GLYCOSYLTRANSFERASE 2-LIKE DOMAIN-CONTAINING PROTEIN"/>
    <property type="match status" value="1"/>
</dbReference>
<organism evidence="2 3">
    <name type="scientific">Metallococcus carri</name>
    <dbReference type="NCBI Taxonomy" id="1656884"/>
    <lineage>
        <taxon>Bacteria</taxon>
        <taxon>Bacillati</taxon>
        <taxon>Actinomycetota</taxon>
        <taxon>Actinomycetes</taxon>
        <taxon>Micrococcales</taxon>
        <taxon>Dermacoccaceae</taxon>
        <taxon>Metallococcus</taxon>
    </lineage>
</organism>
<keyword evidence="3" id="KW-1185">Reference proteome</keyword>
<dbReference type="Proteomes" id="UP000744769">
    <property type="component" value="Unassembled WGS sequence"/>
</dbReference>
<evidence type="ECO:0000313" key="3">
    <source>
        <dbReference type="Proteomes" id="UP000744769"/>
    </source>
</evidence>
<evidence type="ECO:0000259" key="1">
    <source>
        <dbReference type="Pfam" id="PF00535"/>
    </source>
</evidence>
<dbReference type="EMBL" id="JAAOIV010000009">
    <property type="protein sequence ID" value="NHN56569.1"/>
    <property type="molecule type" value="Genomic_DNA"/>
</dbReference>